<evidence type="ECO:0000313" key="3">
    <source>
        <dbReference type="Proteomes" id="UP001487740"/>
    </source>
</evidence>
<comment type="caution">
    <text evidence="2">The sequence shown here is derived from an EMBL/GenBank/DDBJ whole genome shotgun (WGS) entry which is preliminary data.</text>
</comment>
<evidence type="ECO:0000313" key="2">
    <source>
        <dbReference type="EMBL" id="KAK8377072.1"/>
    </source>
</evidence>
<sequence>MKLLILALLVAVTLGASYRPRNRRGDPTQLYNDAGGKVLLVNRRDTTHTVKQHDTQDGHSSGVNNGDVSWLFVADENGYRVAQ</sequence>
<dbReference type="AlphaFoldDB" id="A0AAW0SQU9"/>
<gene>
    <name evidence="2" type="ORF">O3P69_013613</name>
</gene>
<feature type="chain" id="PRO_5043575685" evidence="1">
    <location>
        <begin position="16"/>
        <end position="83"/>
    </location>
</feature>
<organism evidence="2 3">
    <name type="scientific">Scylla paramamosain</name>
    <name type="common">Mud crab</name>
    <dbReference type="NCBI Taxonomy" id="85552"/>
    <lineage>
        <taxon>Eukaryota</taxon>
        <taxon>Metazoa</taxon>
        <taxon>Ecdysozoa</taxon>
        <taxon>Arthropoda</taxon>
        <taxon>Crustacea</taxon>
        <taxon>Multicrustacea</taxon>
        <taxon>Malacostraca</taxon>
        <taxon>Eumalacostraca</taxon>
        <taxon>Eucarida</taxon>
        <taxon>Decapoda</taxon>
        <taxon>Pleocyemata</taxon>
        <taxon>Brachyura</taxon>
        <taxon>Eubrachyura</taxon>
        <taxon>Portunoidea</taxon>
        <taxon>Portunidae</taxon>
        <taxon>Portuninae</taxon>
        <taxon>Scylla</taxon>
    </lineage>
</organism>
<protein>
    <submittedName>
        <fullName evidence="2">Uncharacterized protein</fullName>
    </submittedName>
</protein>
<evidence type="ECO:0000256" key="1">
    <source>
        <dbReference type="SAM" id="SignalP"/>
    </source>
</evidence>
<dbReference type="Proteomes" id="UP001487740">
    <property type="component" value="Unassembled WGS sequence"/>
</dbReference>
<accession>A0AAW0SQU9</accession>
<proteinExistence type="predicted"/>
<dbReference type="EMBL" id="JARAKH010000047">
    <property type="protein sequence ID" value="KAK8377072.1"/>
    <property type="molecule type" value="Genomic_DNA"/>
</dbReference>
<feature type="signal peptide" evidence="1">
    <location>
        <begin position="1"/>
        <end position="15"/>
    </location>
</feature>
<keyword evidence="3" id="KW-1185">Reference proteome</keyword>
<name>A0AAW0SQU9_SCYPA</name>
<reference evidence="2 3" key="1">
    <citation type="submission" date="2023-03" db="EMBL/GenBank/DDBJ databases">
        <title>High-quality genome of Scylla paramamosain provides insights in environmental adaptation.</title>
        <authorList>
            <person name="Zhang L."/>
        </authorList>
    </citation>
    <scope>NUCLEOTIDE SEQUENCE [LARGE SCALE GENOMIC DNA]</scope>
    <source>
        <strain evidence="2">LZ_2023a</strain>
        <tissue evidence="2">Muscle</tissue>
    </source>
</reference>
<keyword evidence="1" id="KW-0732">Signal</keyword>